<organism evidence="2 3">
    <name type="scientific">Iningainema tapete BLCC-T55</name>
    <dbReference type="NCBI Taxonomy" id="2748662"/>
    <lineage>
        <taxon>Bacteria</taxon>
        <taxon>Bacillati</taxon>
        <taxon>Cyanobacteriota</taxon>
        <taxon>Cyanophyceae</taxon>
        <taxon>Nostocales</taxon>
        <taxon>Scytonemataceae</taxon>
        <taxon>Iningainema tapete</taxon>
    </lineage>
</organism>
<gene>
    <name evidence="2" type="ORF">ICL16_13665</name>
</gene>
<accession>A0A8J6XSV4</accession>
<dbReference type="InterPro" id="IPR029060">
    <property type="entry name" value="PIN-like_dom_sf"/>
</dbReference>
<protein>
    <submittedName>
        <fullName evidence="2">PIN domain-containing protein</fullName>
    </submittedName>
</protein>
<comment type="caution">
    <text evidence="2">The sequence shown here is derived from an EMBL/GenBank/DDBJ whole genome shotgun (WGS) entry which is preliminary data.</text>
</comment>
<evidence type="ECO:0000313" key="3">
    <source>
        <dbReference type="Proteomes" id="UP000629098"/>
    </source>
</evidence>
<dbReference type="RefSeq" id="WP_190828458.1">
    <property type="nucleotide sequence ID" value="NZ_CAWPPI010000049.1"/>
</dbReference>
<reference evidence="2" key="1">
    <citation type="submission" date="2020-09" db="EMBL/GenBank/DDBJ databases">
        <title>Iningainema tapete sp. nov. (Scytonemataceae, Cyanobacteria) from greenhouses in central Florida (USA) produces two types of nodularin with biosynthetic potential for microcystin-LR and anabaenopeptins.</title>
        <authorList>
            <person name="Berthold D.E."/>
            <person name="Lefler F.W."/>
            <person name="Huang I.-S."/>
            <person name="Abdulla H."/>
            <person name="Zimba P.V."/>
            <person name="Laughinghouse H.D. IV."/>
        </authorList>
    </citation>
    <scope>NUCLEOTIDE SEQUENCE</scope>
    <source>
        <strain evidence="2">BLCCT55</strain>
    </source>
</reference>
<feature type="domain" description="PIN" evidence="1">
    <location>
        <begin position="34"/>
        <end position="122"/>
    </location>
</feature>
<dbReference type="Pfam" id="PF01850">
    <property type="entry name" value="PIN"/>
    <property type="match status" value="1"/>
</dbReference>
<name>A0A8J6XSV4_9CYAN</name>
<evidence type="ECO:0000313" key="2">
    <source>
        <dbReference type="EMBL" id="MBD2773083.1"/>
    </source>
</evidence>
<dbReference type="Gene3D" id="3.40.50.1010">
    <property type="entry name" value="5'-nuclease"/>
    <property type="match status" value="1"/>
</dbReference>
<dbReference type="Proteomes" id="UP000629098">
    <property type="component" value="Unassembled WGS sequence"/>
</dbReference>
<proteinExistence type="predicted"/>
<dbReference type="SUPFAM" id="SSF88723">
    <property type="entry name" value="PIN domain-like"/>
    <property type="match status" value="1"/>
</dbReference>
<keyword evidence="3" id="KW-1185">Reference proteome</keyword>
<dbReference type="EMBL" id="JACXAE010000049">
    <property type="protein sequence ID" value="MBD2773083.1"/>
    <property type="molecule type" value="Genomic_DNA"/>
</dbReference>
<sequence length="155" mass="17906">MNKEIILLDSGPLSLITHANSQKEVVIKCQQWFRIIIKKYFVYIPEIADYEVRRELIHQKLKKGIERLNEIENLENIQYIPITTEIMLKAAELWAWARSTGQQTASKEALDGDVILAATAIITSQNQGNKVIIATTNVGHLQRYHTDTRNWEDKF</sequence>
<dbReference type="InterPro" id="IPR002716">
    <property type="entry name" value="PIN_dom"/>
</dbReference>
<dbReference type="AlphaFoldDB" id="A0A8J6XSV4"/>
<evidence type="ECO:0000259" key="1">
    <source>
        <dbReference type="Pfam" id="PF01850"/>
    </source>
</evidence>